<dbReference type="Proteomes" id="UP000735302">
    <property type="component" value="Unassembled WGS sequence"/>
</dbReference>
<protein>
    <submittedName>
        <fullName evidence="1">Uncharacterized protein</fullName>
    </submittedName>
</protein>
<proteinExistence type="predicted"/>
<sequence length="75" mass="8664">METIGNLDVGRGRDQNSDNSFARNLSWKYWGIREQADWAWTIDSSVNSKMDIYLTESSDDKFSSHFSGYKAFSKD</sequence>
<dbReference type="EMBL" id="BLXT01004580">
    <property type="protein sequence ID" value="GFO14746.1"/>
    <property type="molecule type" value="Genomic_DNA"/>
</dbReference>
<organism evidence="1 2">
    <name type="scientific">Plakobranchus ocellatus</name>
    <dbReference type="NCBI Taxonomy" id="259542"/>
    <lineage>
        <taxon>Eukaryota</taxon>
        <taxon>Metazoa</taxon>
        <taxon>Spiralia</taxon>
        <taxon>Lophotrochozoa</taxon>
        <taxon>Mollusca</taxon>
        <taxon>Gastropoda</taxon>
        <taxon>Heterobranchia</taxon>
        <taxon>Euthyneura</taxon>
        <taxon>Panpulmonata</taxon>
        <taxon>Sacoglossa</taxon>
        <taxon>Placobranchoidea</taxon>
        <taxon>Plakobranchidae</taxon>
        <taxon>Plakobranchus</taxon>
    </lineage>
</organism>
<keyword evidence="2" id="KW-1185">Reference proteome</keyword>
<name>A0AAV4B7F9_9GAST</name>
<evidence type="ECO:0000313" key="2">
    <source>
        <dbReference type="Proteomes" id="UP000735302"/>
    </source>
</evidence>
<accession>A0AAV4B7F9</accession>
<dbReference type="AlphaFoldDB" id="A0AAV4B7F9"/>
<evidence type="ECO:0000313" key="1">
    <source>
        <dbReference type="EMBL" id="GFO14746.1"/>
    </source>
</evidence>
<reference evidence="1 2" key="1">
    <citation type="journal article" date="2021" name="Elife">
        <title>Chloroplast acquisition without the gene transfer in kleptoplastic sea slugs, Plakobranchus ocellatus.</title>
        <authorList>
            <person name="Maeda T."/>
            <person name="Takahashi S."/>
            <person name="Yoshida T."/>
            <person name="Shimamura S."/>
            <person name="Takaki Y."/>
            <person name="Nagai Y."/>
            <person name="Toyoda A."/>
            <person name="Suzuki Y."/>
            <person name="Arimoto A."/>
            <person name="Ishii H."/>
            <person name="Satoh N."/>
            <person name="Nishiyama T."/>
            <person name="Hasebe M."/>
            <person name="Maruyama T."/>
            <person name="Minagawa J."/>
            <person name="Obokata J."/>
            <person name="Shigenobu S."/>
        </authorList>
    </citation>
    <scope>NUCLEOTIDE SEQUENCE [LARGE SCALE GENOMIC DNA]</scope>
</reference>
<comment type="caution">
    <text evidence="1">The sequence shown here is derived from an EMBL/GenBank/DDBJ whole genome shotgun (WGS) entry which is preliminary data.</text>
</comment>
<gene>
    <name evidence="1" type="ORF">PoB_004125100</name>
</gene>